<feature type="domain" description="MacB-like periplasmic core" evidence="10">
    <location>
        <begin position="26"/>
        <end position="268"/>
    </location>
</feature>
<reference evidence="11 12" key="1">
    <citation type="submission" date="2019-02" db="EMBL/GenBank/DDBJ databases">
        <authorList>
            <person name="Sun L."/>
            <person name="Pan D."/>
            <person name="Wu X."/>
        </authorList>
    </citation>
    <scope>NUCLEOTIDE SEQUENCE [LARGE SCALE GENOMIC DNA]</scope>
    <source>
        <strain evidence="11 12">JW-1</strain>
    </source>
</reference>
<evidence type="ECO:0000259" key="10">
    <source>
        <dbReference type="Pfam" id="PF12704"/>
    </source>
</evidence>
<dbReference type="PANTHER" id="PTHR30572:SF15">
    <property type="entry name" value="ABC TRANSPORTER PERMEASE"/>
    <property type="match status" value="1"/>
</dbReference>
<evidence type="ECO:0000256" key="5">
    <source>
        <dbReference type="ARBA" id="ARBA00023136"/>
    </source>
</evidence>
<proteinExistence type="inferred from homology"/>
<dbReference type="InterPro" id="IPR025857">
    <property type="entry name" value="MacB_PCD"/>
</dbReference>
<keyword evidence="4 8" id="KW-1133">Transmembrane helix</keyword>
<comment type="subcellular location">
    <subcellularLocation>
        <location evidence="1">Cell membrane</location>
        <topology evidence="1">Multi-pass membrane protein</topology>
    </subcellularLocation>
</comment>
<dbReference type="InterPro" id="IPR003838">
    <property type="entry name" value="ABC3_permease_C"/>
</dbReference>
<dbReference type="Pfam" id="PF12704">
    <property type="entry name" value="MacB_PCD"/>
    <property type="match status" value="1"/>
</dbReference>
<evidence type="ECO:0000256" key="8">
    <source>
        <dbReference type="SAM" id="Phobius"/>
    </source>
</evidence>
<dbReference type="KEGG" id="ltr:EVS81_00030"/>
<dbReference type="PANTHER" id="PTHR30572">
    <property type="entry name" value="MEMBRANE COMPONENT OF TRANSPORTER-RELATED"/>
    <property type="match status" value="1"/>
</dbReference>
<dbReference type="GO" id="GO:0005886">
    <property type="term" value="C:plasma membrane"/>
    <property type="evidence" value="ECO:0007669"/>
    <property type="project" value="UniProtKB-SubCell"/>
</dbReference>
<evidence type="ECO:0000256" key="2">
    <source>
        <dbReference type="ARBA" id="ARBA00022475"/>
    </source>
</evidence>
<feature type="region of interest" description="Disordered" evidence="7">
    <location>
        <begin position="73"/>
        <end position="96"/>
    </location>
</feature>
<gene>
    <name evidence="11" type="ORF">EVS81_00030</name>
</gene>
<keyword evidence="5 8" id="KW-0472">Membrane</keyword>
<evidence type="ECO:0000256" key="3">
    <source>
        <dbReference type="ARBA" id="ARBA00022692"/>
    </source>
</evidence>
<name>A0A4P6KDF8_9MICO</name>
<feature type="transmembrane region" description="Helical" evidence="8">
    <location>
        <begin position="294"/>
        <end position="318"/>
    </location>
</feature>
<evidence type="ECO:0000256" key="1">
    <source>
        <dbReference type="ARBA" id="ARBA00004651"/>
    </source>
</evidence>
<dbReference type="Pfam" id="PF02687">
    <property type="entry name" value="FtsX"/>
    <property type="match status" value="1"/>
</dbReference>
<evidence type="ECO:0000259" key="9">
    <source>
        <dbReference type="Pfam" id="PF02687"/>
    </source>
</evidence>
<feature type="domain" description="ABC3 transporter permease C-terminal" evidence="9">
    <location>
        <begin position="297"/>
        <end position="420"/>
    </location>
</feature>
<dbReference type="RefSeq" id="WP_130108583.1">
    <property type="nucleotide sequence ID" value="NZ_CP035806.1"/>
</dbReference>
<evidence type="ECO:0000256" key="6">
    <source>
        <dbReference type="ARBA" id="ARBA00038076"/>
    </source>
</evidence>
<accession>A0A4P6KDF8</accession>
<keyword evidence="3 8" id="KW-0812">Transmembrane</keyword>
<evidence type="ECO:0000313" key="12">
    <source>
        <dbReference type="Proteomes" id="UP000289260"/>
    </source>
</evidence>
<evidence type="ECO:0000256" key="4">
    <source>
        <dbReference type="ARBA" id="ARBA00022989"/>
    </source>
</evidence>
<comment type="similarity">
    <text evidence="6">Belongs to the ABC-4 integral membrane protein family.</text>
</comment>
<dbReference type="OrthoDB" id="9780560at2"/>
<feature type="transmembrane region" description="Helical" evidence="8">
    <location>
        <begin position="339"/>
        <end position="365"/>
    </location>
</feature>
<dbReference type="Proteomes" id="UP000289260">
    <property type="component" value="Chromosome"/>
</dbReference>
<dbReference type="InterPro" id="IPR050250">
    <property type="entry name" value="Macrolide_Exporter_MacB"/>
</dbReference>
<dbReference type="EMBL" id="CP035806">
    <property type="protein sequence ID" value="QBE47424.1"/>
    <property type="molecule type" value="Genomic_DNA"/>
</dbReference>
<keyword evidence="12" id="KW-1185">Reference proteome</keyword>
<sequence>MTTSKMRTADVLRMASGNMWRNRTRTLLTIVAIFVAAFTITLTTAIGAGVSAYLDKQTDGFGAPTLIQVSVAGEDQGDGPREFDENEQTSTFGPGTTMITQSDIADIAAIDGVSEVVPFDVASPSFIRMPGGTGFELYAQQLLRGQNLDLVAGDAPRDGADPEIVVTPGYAKALGFASDTDAVGAAIELGASDPLQQFSTVEATISGVINDSLLAPGRLWMNDALQEEITEIASQGLASEKTNRYPVVMAYADDADPETLESVKDELRSIGFDGMTVQDEIGIAKQVFDAITTVLTVFGVIALLAASFGVINTLYMSVQDRTREIGLMKASGLSSGRVFGLFSFEAMLLGLWGSVLGILAAWALGQGVNAVAADSFLADFPGFELALFPLGSIAVIVGVILVITFAAGALPARRAARLDPIDALRYE</sequence>
<dbReference type="GO" id="GO:0022857">
    <property type="term" value="F:transmembrane transporter activity"/>
    <property type="evidence" value="ECO:0007669"/>
    <property type="project" value="TreeGrafter"/>
</dbReference>
<organism evidence="11 12">
    <name type="scientific">Leucobacter triazinivorans</name>
    <dbReference type="NCBI Taxonomy" id="1784719"/>
    <lineage>
        <taxon>Bacteria</taxon>
        <taxon>Bacillati</taxon>
        <taxon>Actinomycetota</taxon>
        <taxon>Actinomycetes</taxon>
        <taxon>Micrococcales</taxon>
        <taxon>Microbacteriaceae</taxon>
        <taxon>Leucobacter</taxon>
    </lineage>
</organism>
<keyword evidence="2" id="KW-1003">Cell membrane</keyword>
<feature type="transmembrane region" description="Helical" evidence="8">
    <location>
        <begin position="385"/>
        <end position="410"/>
    </location>
</feature>
<dbReference type="AlphaFoldDB" id="A0A4P6KDF8"/>
<evidence type="ECO:0000313" key="11">
    <source>
        <dbReference type="EMBL" id="QBE47424.1"/>
    </source>
</evidence>
<protein>
    <submittedName>
        <fullName evidence="11">ABC transporter permease</fullName>
    </submittedName>
</protein>
<evidence type="ECO:0000256" key="7">
    <source>
        <dbReference type="SAM" id="MobiDB-lite"/>
    </source>
</evidence>